<accession>A0A853AMG7</accession>
<proteinExistence type="predicted"/>
<dbReference type="EMBL" id="JACCFJ010000001">
    <property type="protein sequence ID" value="NYI85268.1"/>
    <property type="molecule type" value="Genomic_DNA"/>
</dbReference>
<evidence type="ECO:0000313" key="2">
    <source>
        <dbReference type="EMBL" id="NYI85268.1"/>
    </source>
</evidence>
<dbReference type="Proteomes" id="UP000587002">
    <property type="component" value="Unassembled WGS sequence"/>
</dbReference>
<dbReference type="RefSeq" id="WP_179723147.1">
    <property type="nucleotide sequence ID" value="NZ_BAABFH010000001.1"/>
</dbReference>
<organism evidence="2 3">
    <name type="scientific">Saccharopolyspora hordei</name>
    <dbReference type="NCBI Taxonomy" id="1838"/>
    <lineage>
        <taxon>Bacteria</taxon>
        <taxon>Bacillati</taxon>
        <taxon>Actinomycetota</taxon>
        <taxon>Actinomycetes</taxon>
        <taxon>Pseudonocardiales</taxon>
        <taxon>Pseudonocardiaceae</taxon>
        <taxon>Saccharopolyspora</taxon>
    </lineage>
</organism>
<dbReference type="InterPro" id="IPR053141">
    <property type="entry name" value="Mycobact_SerProt_Inhib_Rv3364c"/>
</dbReference>
<sequence length="142" mass="14864">MTISETTRIELNGMLDRLVSKMKGDVLSAVLVSADGLELAHSRDEHGVRDQLSAGASGIASIARGLGHQLRAGAQRQSVIEWEHAMLFLVGVSDGSLLALVSAADADIGDVAYHANLLVEQVGEFMVAAPRHGTAPGQISLP</sequence>
<dbReference type="PANTHER" id="PTHR36222:SF1">
    <property type="entry name" value="SERINE PROTEASE INHIBITOR RV3364C"/>
    <property type="match status" value="1"/>
</dbReference>
<dbReference type="SMART" id="SM00960">
    <property type="entry name" value="Robl_LC7"/>
    <property type="match status" value="1"/>
</dbReference>
<dbReference type="InterPro" id="IPR004942">
    <property type="entry name" value="Roadblock/LAMTOR2_dom"/>
</dbReference>
<keyword evidence="3" id="KW-1185">Reference proteome</keyword>
<dbReference type="Pfam" id="PF03259">
    <property type="entry name" value="Robl_LC7"/>
    <property type="match status" value="1"/>
</dbReference>
<evidence type="ECO:0000313" key="3">
    <source>
        <dbReference type="Proteomes" id="UP000587002"/>
    </source>
</evidence>
<dbReference type="Gene3D" id="3.30.450.30">
    <property type="entry name" value="Dynein light chain 2a, cytoplasmic"/>
    <property type="match status" value="1"/>
</dbReference>
<dbReference type="AlphaFoldDB" id="A0A853AMG7"/>
<protein>
    <submittedName>
        <fullName evidence="2">Putative regulator of Ras-like GTPase activity (Roadblock/LC7/MglB family)</fullName>
    </submittedName>
</protein>
<evidence type="ECO:0000259" key="1">
    <source>
        <dbReference type="SMART" id="SM00960"/>
    </source>
</evidence>
<dbReference type="SUPFAM" id="SSF103196">
    <property type="entry name" value="Roadblock/LC7 domain"/>
    <property type="match status" value="1"/>
</dbReference>
<gene>
    <name evidence="2" type="ORF">HNR68_003898</name>
</gene>
<name>A0A853AMG7_9PSEU</name>
<comment type="caution">
    <text evidence="2">The sequence shown here is derived from an EMBL/GenBank/DDBJ whole genome shotgun (WGS) entry which is preliminary data.</text>
</comment>
<feature type="domain" description="Roadblock/LAMTOR2" evidence="1">
    <location>
        <begin position="12"/>
        <end position="102"/>
    </location>
</feature>
<reference evidence="2 3" key="1">
    <citation type="submission" date="2020-07" db="EMBL/GenBank/DDBJ databases">
        <title>Sequencing the genomes of 1000 actinobacteria strains.</title>
        <authorList>
            <person name="Klenk H.-P."/>
        </authorList>
    </citation>
    <scope>NUCLEOTIDE SEQUENCE [LARGE SCALE GENOMIC DNA]</scope>
    <source>
        <strain evidence="2 3">DSM 44065</strain>
    </source>
</reference>
<dbReference type="PANTHER" id="PTHR36222">
    <property type="entry name" value="SERINE PROTEASE INHIBITOR RV3364C"/>
    <property type="match status" value="1"/>
</dbReference>